<evidence type="ECO:0000259" key="4">
    <source>
        <dbReference type="PROSITE" id="PS51864"/>
    </source>
</evidence>
<dbReference type="KEGG" id="bman:114239331"/>
<comment type="caution">
    <text evidence="1">Lacks conserved residue(s) required for the propagation of feature annotation.</text>
</comment>
<feature type="compositionally biased region" description="Basic and acidic residues" evidence="3">
    <location>
        <begin position="618"/>
        <end position="631"/>
    </location>
</feature>
<feature type="region of interest" description="Disordered" evidence="3">
    <location>
        <begin position="40"/>
        <end position="60"/>
    </location>
</feature>
<dbReference type="EC" id="3.4.24.-" evidence="2"/>
<name>A0A6J2J9L7_BOMMA</name>
<keyword evidence="1 2" id="KW-0482">Metalloprotease</keyword>
<feature type="region of interest" description="Disordered" evidence="3">
    <location>
        <begin position="368"/>
        <end position="387"/>
    </location>
</feature>
<comment type="cofactor">
    <cofactor evidence="1 2">
        <name>Zn(2+)</name>
        <dbReference type="ChEBI" id="CHEBI:29105"/>
    </cofactor>
    <text evidence="1 2">Binds 1 zinc ion per subunit.</text>
</comment>
<keyword evidence="1 2" id="KW-0862">Zinc</keyword>
<accession>A0A6J2J9L7</accession>
<feature type="binding site" evidence="1">
    <location>
        <position position="194"/>
    </location>
    <ligand>
        <name>Zn(2+)</name>
        <dbReference type="ChEBI" id="CHEBI:29105"/>
        <note>catalytic</note>
    </ligand>
</feature>
<dbReference type="SMART" id="SM00235">
    <property type="entry name" value="ZnMc"/>
    <property type="match status" value="1"/>
</dbReference>
<dbReference type="OrthoDB" id="291007at2759"/>
<evidence type="ECO:0000313" key="5">
    <source>
        <dbReference type="Proteomes" id="UP000504629"/>
    </source>
</evidence>
<dbReference type="SUPFAM" id="SSF55486">
    <property type="entry name" value="Metalloproteases ('zincins'), catalytic domain"/>
    <property type="match status" value="1"/>
</dbReference>
<evidence type="ECO:0000313" key="6">
    <source>
        <dbReference type="RefSeq" id="XP_028025284.1"/>
    </source>
</evidence>
<keyword evidence="2" id="KW-0732">Signal</keyword>
<dbReference type="GO" id="GO:0008270">
    <property type="term" value="F:zinc ion binding"/>
    <property type="evidence" value="ECO:0007669"/>
    <property type="project" value="UniProtKB-UniRule"/>
</dbReference>
<dbReference type="InterPro" id="IPR001506">
    <property type="entry name" value="Peptidase_M12A"/>
</dbReference>
<dbReference type="InterPro" id="IPR034035">
    <property type="entry name" value="Astacin-like_dom"/>
</dbReference>
<feature type="active site" evidence="1">
    <location>
        <position position="195"/>
    </location>
</feature>
<feature type="signal peptide" evidence="2">
    <location>
        <begin position="1"/>
        <end position="20"/>
    </location>
</feature>
<dbReference type="Proteomes" id="UP000504629">
    <property type="component" value="Unplaced"/>
</dbReference>
<dbReference type="PROSITE" id="PS51864">
    <property type="entry name" value="ASTACIN"/>
    <property type="match status" value="1"/>
</dbReference>
<dbReference type="Pfam" id="PF01400">
    <property type="entry name" value="Astacin"/>
    <property type="match status" value="1"/>
</dbReference>
<feature type="binding site" evidence="1">
    <location>
        <position position="198"/>
    </location>
    <ligand>
        <name>Zn(2+)</name>
        <dbReference type="ChEBI" id="CHEBI:29105"/>
        <note>catalytic</note>
    </ligand>
</feature>
<evidence type="ECO:0000256" key="2">
    <source>
        <dbReference type="RuleBase" id="RU361183"/>
    </source>
</evidence>
<feature type="chain" id="PRO_5027143571" description="Metalloendopeptidase" evidence="2">
    <location>
        <begin position="21"/>
        <end position="668"/>
    </location>
</feature>
<dbReference type="PANTHER" id="PTHR10127:SF814">
    <property type="entry name" value="MEPRIN A SUBUNIT BETA"/>
    <property type="match status" value="1"/>
</dbReference>
<evidence type="ECO:0000256" key="1">
    <source>
        <dbReference type="PROSITE-ProRule" id="PRU01211"/>
    </source>
</evidence>
<dbReference type="CDD" id="cd04280">
    <property type="entry name" value="ZnMc_astacin_like"/>
    <property type="match status" value="1"/>
</dbReference>
<feature type="binding site" evidence="1">
    <location>
        <position position="204"/>
    </location>
    <ligand>
        <name>Zn(2+)</name>
        <dbReference type="ChEBI" id="CHEBI:29105"/>
        <note>catalytic</note>
    </ligand>
</feature>
<keyword evidence="1 2" id="KW-0378">Hydrolase</keyword>
<gene>
    <name evidence="6" type="primary">LOC114239331</name>
</gene>
<dbReference type="PANTHER" id="PTHR10127">
    <property type="entry name" value="DISCOIDIN, CUB, EGF, LAMININ , AND ZINC METALLOPROTEASE DOMAIN CONTAINING"/>
    <property type="match status" value="1"/>
</dbReference>
<dbReference type="GeneID" id="114239331"/>
<dbReference type="InterPro" id="IPR024079">
    <property type="entry name" value="MetalloPept_cat_dom_sf"/>
</dbReference>
<feature type="region of interest" description="Disordered" evidence="3">
    <location>
        <begin position="615"/>
        <end position="640"/>
    </location>
</feature>
<reference evidence="6" key="1">
    <citation type="submission" date="2025-08" db="UniProtKB">
        <authorList>
            <consortium name="RefSeq"/>
        </authorList>
    </citation>
    <scope>IDENTIFICATION</scope>
    <source>
        <tissue evidence="6">Silk gland</tissue>
    </source>
</reference>
<organism evidence="5 6">
    <name type="scientific">Bombyx mandarina</name>
    <name type="common">Wild silk moth</name>
    <name type="synonym">Wild silkworm</name>
    <dbReference type="NCBI Taxonomy" id="7092"/>
    <lineage>
        <taxon>Eukaryota</taxon>
        <taxon>Metazoa</taxon>
        <taxon>Ecdysozoa</taxon>
        <taxon>Arthropoda</taxon>
        <taxon>Hexapoda</taxon>
        <taxon>Insecta</taxon>
        <taxon>Pterygota</taxon>
        <taxon>Neoptera</taxon>
        <taxon>Endopterygota</taxon>
        <taxon>Lepidoptera</taxon>
        <taxon>Glossata</taxon>
        <taxon>Ditrysia</taxon>
        <taxon>Bombycoidea</taxon>
        <taxon>Bombycidae</taxon>
        <taxon>Bombycinae</taxon>
        <taxon>Bombyx</taxon>
    </lineage>
</organism>
<dbReference type="GO" id="GO:0006508">
    <property type="term" value="P:proteolysis"/>
    <property type="evidence" value="ECO:0007669"/>
    <property type="project" value="UniProtKB-KW"/>
</dbReference>
<dbReference type="GO" id="GO:0004222">
    <property type="term" value="F:metalloendopeptidase activity"/>
    <property type="evidence" value="ECO:0007669"/>
    <property type="project" value="UniProtKB-UniRule"/>
</dbReference>
<feature type="domain" description="Peptidase M12A" evidence="4">
    <location>
        <begin position="95"/>
        <end position="295"/>
    </location>
</feature>
<dbReference type="RefSeq" id="XP_028025284.1">
    <property type="nucleotide sequence ID" value="XM_028169483.1"/>
</dbReference>
<dbReference type="Gene3D" id="3.40.390.10">
    <property type="entry name" value="Collagenase (Catalytic Domain)"/>
    <property type="match status" value="1"/>
</dbReference>
<keyword evidence="1 2" id="KW-0645">Protease</keyword>
<dbReference type="AlphaFoldDB" id="A0A6J2J9L7"/>
<dbReference type="PRINTS" id="PR00480">
    <property type="entry name" value="ASTACIN"/>
</dbReference>
<evidence type="ECO:0000256" key="3">
    <source>
        <dbReference type="SAM" id="MobiDB-lite"/>
    </source>
</evidence>
<dbReference type="InterPro" id="IPR006026">
    <property type="entry name" value="Peptidase_Metallo"/>
</dbReference>
<keyword evidence="5" id="KW-1185">Reference proteome</keyword>
<protein>
    <recommendedName>
        <fullName evidence="2">Metalloendopeptidase</fullName>
        <ecNumber evidence="2">3.4.24.-</ecNumber>
    </recommendedName>
</protein>
<sequence length="668" mass="76752">MEYFKLSVLSILFSVIKCLAMSPDELEDFKEFLTRTSTLDQNLRKGSDPEHDYDEDGSVSDHAWEESGKFEGDLILNDRQRRLIVENIMEGLSRNGVKDSTKRWPDNEVVYYIQREHFNGGQVQAIQEGIDDLAQASCVKFRPYKKGDRDAVVIQGSRRGCFSQVGYQGGYQVLNLSGRHPVGRGCFRHGTVVHELLHTLGFYHMQSSPDRDDYIDVVWENILEPARHNFRKYNSFAVSDFGVGYDYDSVLHYSRRAFSSNGQDTLVPKQSGADIGQRVGLSDKDKQKLNRMYCDADSEGLGELDESTEASIKKKKYKNKPFDGHGIGYHQGKAVVIKLLPTPATFKLVDAPTFHMFDYFSKTPQTLPATKTEGEHGTGKQITPSENYNDRNQKIFNIDSNKFINSQNINTDGLSSENLQEGFPEALHRLTKIVKSHVYPSQSSDNLFKVNEDYGELYIPPKYSSPKDLEVPTLKSNQNSAERFIENLYAHPKPHGTKTFYDDYTILPESVNKNIDQKEKNTNSKYPTIIHHEKQEQVKSIAKEYVSPEYASPESYQERPNYDTDNIHNNKKTIKASEFYAPFGINTHDHLLYQKKKYSSHPTRFDHDFYSNLPQNEKTQDEFPHYDEHNQNQDFKPTTRNSKHYSVLTVPLPSTQKQYQPTYNSYDA</sequence>
<keyword evidence="1 2" id="KW-0479">Metal-binding</keyword>
<proteinExistence type="predicted"/>